<dbReference type="FunFam" id="2.10.25.10:FF:000138">
    <property type="entry name" value="Laminin subunit beta 1"/>
    <property type="match status" value="1"/>
</dbReference>
<feature type="coiled-coil region" evidence="13">
    <location>
        <begin position="1013"/>
        <end position="1047"/>
    </location>
</feature>
<keyword evidence="4" id="KW-0732">Signal</keyword>
<evidence type="ECO:0000256" key="8">
    <source>
        <dbReference type="ARBA" id="ARBA00023054"/>
    </source>
</evidence>
<keyword evidence="2" id="KW-0964">Secreted</keyword>
<organism evidence="18">
    <name type="scientific">Pongo abelii</name>
    <name type="common">Sumatran orangutan</name>
    <name type="synonym">Pongo pygmaeus abelii</name>
    <dbReference type="NCBI Taxonomy" id="9601"/>
    <lineage>
        <taxon>Eukaryota</taxon>
        <taxon>Metazoa</taxon>
        <taxon>Chordata</taxon>
        <taxon>Craniata</taxon>
        <taxon>Vertebrata</taxon>
        <taxon>Euteleostomi</taxon>
        <taxon>Mammalia</taxon>
        <taxon>Eutheria</taxon>
        <taxon>Euarchontoglires</taxon>
        <taxon>Primates</taxon>
        <taxon>Haplorrhini</taxon>
        <taxon>Catarrhini</taxon>
        <taxon>Hominidae</taxon>
        <taxon>Pongo</taxon>
    </lineage>
</organism>
<dbReference type="InterPro" id="IPR002049">
    <property type="entry name" value="LE_dom"/>
</dbReference>
<feature type="disulfide bond" evidence="12">
    <location>
        <begin position="603"/>
        <end position="612"/>
    </location>
</feature>
<name>A0A2J8TGR5_PONAB</name>
<dbReference type="PROSITE" id="PS01248">
    <property type="entry name" value="EGF_LAM_1"/>
    <property type="match status" value="5"/>
</dbReference>
<dbReference type="FunFam" id="2.10.25.10:FF:000011">
    <property type="entry name" value="Cadherin EGF LAG seven-pass G-type receptor"/>
    <property type="match status" value="1"/>
</dbReference>
<feature type="disulfide bond" evidence="12">
    <location>
        <begin position="582"/>
        <end position="594"/>
    </location>
</feature>
<dbReference type="PROSITE" id="PS51116">
    <property type="entry name" value="LAMININ_IVB"/>
    <property type="match status" value="1"/>
</dbReference>
<evidence type="ECO:0000256" key="4">
    <source>
        <dbReference type="ARBA" id="ARBA00022729"/>
    </source>
</evidence>
<keyword evidence="5" id="KW-0677">Repeat</keyword>
<dbReference type="Gene3D" id="2.60.120.260">
    <property type="entry name" value="Galactose-binding domain-like"/>
    <property type="match status" value="1"/>
</dbReference>
<feature type="disulfide bond" evidence="12">
    <location>
        <begin position="707"/>
        <end position="716"/>
    </location>
</feature>
<feature type="disulfide bond" evidence="12">
    <location>
        <begin position="867"/>
        <end position="876"/>
    </location>
</feature>
<feature type="domain" description="Laminin EGF-like" evidence="15">
    <location>
        <begin position="628"/>
        <end position="677"/>
    </location>
</feature>
<dbReference type="FunFam" id="2.10.25.10:FF:000065">
    <property type="entry name" value="Laminin subunit beta 1"/>
    <property type="match status" value="1"/>
</dbReference>
<evidence type="ECO:0000256" key="2">
    <source>
        <dbReference type="ARBA" id="ARBA00022525"/>
    </source>
</evidence>
<dbReference type="InterPro" id="IPR000742">
    <property type="entry name" value="EGF"/>
</dbReference>
<feature type="domain" description="Laminin N-terminal" evidence="17">
    <location>
        <begin position="1"/>
        <end position="123"/>
    </location>
</feature>
<feature type="domain" description="Laminin EGF-like" evidence="15">
    <location>
        <begin position="678"/>
        <end position="736"/>
    </location>
</feature>
<evidence type="ECO:0000256" key="9">
    <source>
        <dbReference type="ARBA" id="ARBA00023157"/>
    </source>
</evidence>
<feature type="disulfide bond" evidence="12">
    <location>
        <begin position="915"/>
        <end position="924"/>
    </location>
</feature>
<proteinExistence type="predicted"/>
<feature type="domain" description="Laminin IV type B" evidence="16">
    <location>
        <begin position="286"/>
        <end position="528"/>
    </location>
</feature>
<keyword evidence="7" id="KW-0130">Cell adhesion</keyword>
<comment type="subcellular location">
    <subcellularLocation>
        <location evidence="1">Secreted</location>
        <location evidence="1">Extracellular space</location>
        <location evidence="1">Extracellular matrix</location>
        <location evidence="1">Basement membrane</location>
    </subcellularLocation>
</comment>
<dbReference type="SMART" id="SM00181">
    <property type="entry name" value="EGF"/>
    <property type="match status" value="6"/>
</dbReference>
<dbReference type="GO" id="GO:0007155">
    <property type="term" value="P:cell adhesion"/>
    <property type="evidence" value="ECO:0007669"/>
    <property type="project" value="UniProtKB-KW"/>
</dbReference>
<feature type="coiled-coil region" evidence="13">
    <location>
        <begin position="1475"/>
        <end position="1537"/>
    </location>
</feature>
<feature type="domain" description="Laminin EGF-like" evidence="15">
    <location>
        <begin position="534"/>
        <end position="581"/>
    </location>
</feature>
<dbReference type="InterPro" id="IPR008211">
    <property type="entry name" value="Laminin_N"/>
</dbReference>
<feature type="domain" description="Laminin EGF-like" evidence="15">
    <location>
        <begin position="582"/>
        <end position="627"/>
    </location>
</feature>
<dbReference type="PANTHER" id="PTHR10574:SF36">
    <property type="entry name" value="LAMININ SUBUNIT BETA-2"/>
    <property type="match status" value="1"/>
</dbReference>
<evidence type="ECO:0000256" key="14">
    <source>
        <dbReference type="SAM" id="MobiDB-lite"/>
    </source>
</evidence>
<comment type="caution">
    <text evidence="12">Lacks conserved residue(s) required for the propagation of feature annotation.</text>
</comment>
<dbReference type="PROSITE" id="PS51117">
    <property type="entry name" value="LAMININ_NTER"/>
    <property type="match status" value="1"/>
</dbReference>
<sequence length="1549" mass="168788">MLVERSADFGRTWHVYRYFSYDCGADFPGVPLAPPRHWDDVVCESRYSEIEPSTEGEVIYRVLDPAIPVPDPYSSRIQNLLKITNLRVNLTRLHTLGDNLLDPRREIREKYYYALYELVVRGNCFCYGHASECAPAPGAPAHAEGMVHGACICKHNTRGLNCEQCQDFYHDLPWHPAEDGYSHACRKCECHGHTHSCHFDMAVYLASGNPNMSTATVSQSADGSPSLQDVNPGHWGLSHDLLGCRPCDCDVGGALDPQCDEATGQCHCRQHMVGRRCEQVQPGYFRPFLDHLIWEAEDTRGQVLDVVERLVTLGETPSWTGSGFVRLQEGQTLEFLVASVPKAMDYDLLLRLEPQVPEQWAELELIVQRPGPVPAHSLCGHLVAKDDRIQGTLQPHARMLVARPCWAWLCSQKGSRQIKACSLRYMMFPNPVCLEPGISYKLHLKLVRTGGSAQPETPYSGPGLLIDSLVLLPHVLVLEMFSGGDAAALERRATFERYQCHEEGLVPSKTSPSEACAPLLISLSTLIYNGALPCQCNPQGSLSSECNPHGGQCLCKPGVVGRCCDLCASGYYGFGPTGCQACQCSHEGALSSLCEKTSGQCPCRTGAFGLRCDRCQRGQWGFPSCRPCVCNGHADECNTHTGACLGCRDHTGGEHCERCIAGFHGDPRLPYGGQCRPCPCPEGPGSQRHFATSCHRDEYSQQIVCHCRAGYTGLRCEACAPGHFGDPSRPGGRCQLCECSGNIDPMDPDACDPHTGQCLRCLHHTEGPHCAHCKPGFHGQAARQSCHRCTCNLLGTNPQQCPSPDQCHCDPSSGQCPCLPNVQGPSCDRCAPNFWNLTSGHGCQPCACHPSRARGPTCNEFTGQCHCRAGFGGRTCSECQELHWGDPGLQCRACDCDSRGIDTPQCHRSTGHCSCRPGVSGVRCDQCARGFSGIFPACHPCHACFGDWDRVVQDLAARTRRLEQRAQELQQTGVLGAFESSFWHMQEKLGIVQGIVGARNTSAASTAQLVEATEELRREIGEATEHLTQLEAELTDVQDENFNANHALSGLERDRIALNLTLRQLHQHLDLLKHSNFLGAYDSIRHAHRQSAEAERRANTSALAVPSPVSNSASARHRTEALMDAQKEDFNSKHMANQRALGKLSAHTHTLSLTDINELVCGAPGDAPCATSPCGGASCRDEDGQPRCGGLSCNGAAATADLALGRARHTQAELQRALAEGGSILSRVAETRRQASEAQQRAQAALDKANASRGQVEQANQELRELIQSVKDFLNQEGADPDSIEMVATRVLELSIPASAEQIQHLASAIAERVRSLADVDAILARTVGDVRRAEQLLQDARRARSRAEDEKQKAETVQEALEEAQRAQGVAQGAIRGAVADTQDTEQTLYQVQERMAGAEQALSSAGERARQLDALLEALKLKRAGNSLAASTAEETAGSAQGRAQEAEQLLRGPLGDQYQTVKALAERKAQGVLAAQARAEQLRDEARDLLQAAQDKLQRLQELEGTYEENERALESKAAQLDGLEARMRSVLQAINLQVQIYNTCQ</sequence>
<gene>
    <name evidence="18" type="ORF">CR201_G0035014</name>
</gene>
<feature type="coiled-coil region" evidence="13">
    <location>
        <begin position="1324"/>
        <end position="1368"/>
    </location>
</feature>
<feature type="disulfide bond" evidence="12">
    <location>
        <begin position="584"/>
        <end position="601"/>
    </location>
</feature>
<dbReference type="GO" id="GO:0043256">
    <property type="term" value="C:laminin complex"/>
    <property type="evidence" value="ECO:0007669"/>
    <property type="project" value="UniProtKB-ARBA"/>
</dbReference>
<feature type="disulfide bond" evidence="12">
    <location>
        <begin position="647"/>
        <end position="656"/>
    </location>
</feature>
<dbReference type="FunFam" id="2.10.25.10:FF:000280">
    <property type="entry name" value="Laminin subunit beta 4"/>
    <property type="match status" value="1"/>
</dbReference>
<evidence type="ECO:0000256" key="13">
    <source>
        <dbReference type="SAM" id="Coils"/>
    </source>
</evidence>
<dbReference type="SUPFAM" id="SSF57196">
    <property type="entry name" value="EGF/Laminin"/>
    <property type="match status" value="10"/>
</dbReference>
<feature type="disulfide bond" evidence="12">
    <location>
        <begin position="896"/>
        <end position="913"/>
    </location>
</feature>
<dbReference type="SMART" id="SM00136">
    <property type="entry name" value="LamNT"/>
    <property type="match status" value="1"/>
</dbReference>
<dbReference type="CDD" id="cd22299">
    <property type="entry name" value="cc_LAMB2_C"/>
    <property type="match status" value="1"/>
</dbReference>
<feature type="disulfide bond" evidence="12">
    <location>
        <begin position="534"/>
        <end position="546"/>
    </location>
</feature>
<keyword evidence="9 12" id="KW-1015">Disulfide bond</keyword>
<feature type="domain" description="Laminin EGF-like" evidence="15">
    <location>
        <begin position="737"/>
        <end position="788"/>
    </location>
</feature>
<evidence type="ECO:0000259" key="15">
    <source>
        <dbReference type="PROSITE" id="PS50027"/>
    </source>
</evidence>
<dbReference type="Pfam" id="PF21199">
    <property type="entry name" value="LAMININ_IV_B"/>
    <property type="match status" value="2"/>
</dbReference>
<dbReference type="FunFam" id="2.10.25.10:FF:000135">
    <property type="entry name" value="Laminin subunit beta 4"/>
    <property type="match status" value="1"/>
</dbReference>
<feature type="compositionally biased region" description="Low complexity" evidence="14">
    <location>
        <begin position="1101"/>
        <end position="1114"/>
    </location>
</feature>
<evidence type="ECO:0000256" key="7">
    <source>
        <dbReference type="ARBA" id="ARBA00022889"/>
    </source>
</evidence>
<accession>A0A2J8TGR5</accession>
<dbReference type="CDD" id="cd00055">
    <property type="entry name" value="EGF_Lam"/>
    <property type="match status" value="10"/>
</dbReference>
<keyword evidence="11 12" id="KW-0424">Laminin EGF-like domain</keyword>
<keyword evidence="3" id="KW-0272">Extracellular matrix</keyword>
<feature type="disulfide bond" evidence="12">
    <location>
        <begin position="818"/>
        <end position="827"/>
    </location>
</feature>
<feature type="disulfide bond" evidence="12">
    <location>
        <begin position="536"/>
        <end position="553"/>
    </location>
</feature>
<feature type="disulfide bond" evidence="12">
    <location>
        <begin position="153"/>
        <end position="162"/>
    </location>
</feature>
<dbReference type="PRINTS" id="PR00011">
    <property type="entry name" value="EGFLAMININ"/>
</dbReference>
<dbReference type="Pfam" id="PF23219">
    <property type="entry name" value="LAMB1"/>
    <property type="match status" value="1"/>
</dbReference>
<dbReference type="FunFam" id="2.10.25.10:FF:000130">
    <property type="entry name" value="Laminin subunit beta 1"/>
    <property type="match status" value="1"/>
</dbReference>
<feature type="disulfide bond" evidence="12">
    <location>
        <begin position="761"/>
        <end position="770"/>
    </location>
</feature>
<feature type="domain" description="Laminin EGF-like" evidence="15">
    <location>
        <begin position="789"/>
        <end position="845"/>
    </location>
</feature>
<feature type="domain" description="Laminin EGF-like" evidence="15">
    <location>
        <begin position="124"/>
        <end position="187"/>
    </location>
</feature>
<dbReference type="InterPro" id="IPR056558">
    <property type="entry name" value="LAMB1-4_helical"/>
</dbReference>
<evidence type="ECO:0000256" key="11">
    <source>
        <dbReference type="ARBA" id="ARBA00023292"/>
    </source>
</evidence>
<protein>
    <submittedName>
        <fullName evidence="18">LAMB2 isoform 5</fullName>
    </submittedName>
</protein>
<dbReference type="Pfam" id="PF00053">
    <property type="entry name" value="EGF_laminin"/>
    <property type="match status" value="9"/>
</dbReference>
<evidence type="ECO:0000256" key="6">
    <source>
        <dbReference type="ARBA" id="ARBA00022869"/>
    </source>
</evidence>
<feature type="coiled-coil region" evidence="13">
    <location>
        <begin position="1228"/>
        <end position="1276"/>
    </location>
</feature>
<feature type="disulfide bond" evidence="12">
    <location>
        <begin position="848"/>
        <end position="865"/>
    </location>
</feature>
<dbReference type="SMART" id="SM00180">
    <property type="entry name" value="EGF_Lam"/>
    <property type="match status" value="10"/>
</dbReference>
<evidence type="ECO:0000256" key="10">
    <source>
        <dbReference type="ARBA" id="ARBA00023180"/>
    </source>
</evidence>
<dbReference type="InterPro" id="IPR050440">
    <property type="entry name" value="Laminin/Netrin_ECM"/>
</dbReference>
<dbReference type="Pfam" id="PF24973">
    <property type="entry name" value="EGF_LMN_ATRN"/>
    <property type="match status" value="1"/>
</dbReference>
<dbReference type="PROSITE" id="PS50027">
    <property type="entry name" value="EGF_LAM_2"/>
    <property type="match status" value="9"/>
</dbReference>
<keyword evidence="10" id="KW-0325">Glycoprotein</keyword>
<evidence type="ECO:0000256" key="3">
    <source>
        <dbReference type="ARBA" id="ARBA00022530"/>
    </source>
</evidence>
<reference evidence="18" key="1">
    <citation type="submission" date="2017-12" db="EMBL/GenBank/DDBJ databases">
        <title>High-resolution comparative analysis of great ape genomes.</title>
        <authorList>
            <person name="Pollen A."/>
            <person name="Hastie A."/>
            <person name="Hormozdiari F."/>
            <person name="Dougherty M."/>
            <person name="Liu R."/>
            <person name="Chaisson M."/>
            <person name="Hoppe E."/>
            <person name="Hill C."/>
            <person name="Pang A."/>
            <person name="Hillier L."/>
            <person name="Baker C."/>
            <person name="Armstrong J."/>
            <person name="Shendure J."/>
            <person name="Paten B."/>
            <person name="Wilson R."/>
            <person name="Chao H."/>
            <person name="Schneider V."/>
            <person name="Ventura M."/>
            <person name="Kronenberg Z."/>
            <person name="Murali S."/>
            <person name="Gordon D."/>
            <person name="Cantsilieris S."/>
            <person name="Munson K."/>
            <person name="Nelson B."/>
            <person name="Raja A."/>
            <person name="Underwood J."/>
            <person name="Diekhans M."/>
            <person name="Fiddes I."/>
            <person name="Haussler D."/>
            <person name="Eichler E."/>
        </authorList>
    </citation>
    <scope>NUCLEOTIDE SEQUENCE [LARGE SCALE GENOMIC DNA]</scope>
    <source>
        <strain evidence="18">Susie</strain>
    </source>
</reference>
<feature type="disulfide bond" evidence="12">
    <location>
        <begin position="894"/>
        <end position="906"/>
    </location>
</feature>
<dbReference type="Gene3D" id="2.10.25.10">
    <property type="entry name" value="Laminin"/>
    <property type="match status" value="9"/>
</dbReference>
<dbReference type="FunFam" id="2.10.25.10:FF:000145">
    <property type="entry name" value="Laminin subunit beta 1"/>
    <property type="match status" value="1"/>
</dbReference>
<feature type="region of interest" description="Disordered" evidence="14">
    <location>
        <begin position="1089"/>
        <end position="1115"/>
    </location>
</feature>
<dbReference type="PANTHER" id="PTHR10574">
    <property type="entry name" value="NETRIN/LAMININ-RELATED"/>
    <property type="match status" value="1"/>
</dbReference>
<dbReference type="InterPro" id="IPR056863">
    <property type="entry name" value="LMN_ATRN_NET-like_EGF"/>
</dbReference>
<feature type="domain" description="Laminin EGF-like" evidence="15">
    <location>
        <begin position="846"/>
        <end position="893"/>
    </location>
</feature>
<dbReference type="GO" id="GO:0009887">
    <property type="term" value="P:animal organ morphogenesis"/>
    <property type="evidence" value="ECO:0007669"/>
    <property type="project" value="TreeGrafter"/>
</dbReference>
<dbReference type="Pfam" id="PF00055">
    <property type="entry name" value="Laminin_N"/>
    <property type="match status" value="1"/>
</dbReference>
<evidence type="ECO:0000259" key="17">
    <source>
        <dbReference type="PROSITE" id="PS51117"/>
    </source>
</evidence>
<evidence type="ECO:0000256" key="12">
    <source>
        <dbReference type="PROSITE-ProRule" id="PRU00460"/>
    </source>
</evidence>
<feature type="domain" description="Laminin EGF-like" evidence="15">
    <location>
        <begin position="894"/>
        <end position="940"/>
    </location>
</feature>
<evidence type="ECO:0000256" key="1">
    <source>
        <dbReference type="ARBA" id="ARBA00004302"/>
    </source>
</evidence>
<evidence type="ECO:0000313" key="18">
    <source>
        <dbReference type="EMBL" id="PNJ32134.1"/>
    </source>
</evidence>
<keyword evidence="6" id="KW-0084">Basement membrane</keyword>
<dbReference type="EMBL" id="NDHI03003498">
    <property type="protein sequence ID" value="PNJ32134.1"/>
    <property type="molecule type" value="Genomic_DNA"/>
</dbReference>
<dbReference type="GO" id="GO:0009888">
    <property type="term" value="P:tissue development"/>
    <property type="evidence" value="ECO:0007669"/>
    <property type="project" value="TreeGrafter"/>
</dbReference>
<feature type="disulfide bond" evidence="12">
    <location>
        <begin position="846"/>
        <end position="858"/>
    </location>
</feature>
<feature type="disulfide bond" evidence="12">
    <location>
        <begin position="555"/>
        <end position="564"/>
    </location>
</feature>
<dbReference type="Gene3D" id="2.170.300.10">
    <property type="entry name" value="Tie2 ligand-binding domain superfamily"/>
    <property type="match status" value="1"/>
</dbReference>
<comment type="caution">
    <text evidence="18">The sequence shown here is derived from an EMBL/GenBank/DDBJ whole genome shotgun (WGS) entry which is preliminary data.</text>
</comment>
<evidence type="ECO:0000259" key="16">
    <source>
        <dbReference type="PROSITE" id="PS51116"/>
    </source>
</evidence>
<dbReference type="InterPro" id="IPR013015">
    <property type="entry name" value="Laminin_IV_B"/>
</dbReference>
<dbReference type="FunFam" id="2.10.25.10:FF:000209">
    <property type="entry name" value="Laminin subunit alpha 5"/>
    <property type="match status" value="1"/>
</dbReference>
<keyword evidence="8 13" id="KW-0175">Coiled coil</keyword>
<evidence type="ECO:0000256" key="5">
    <source>
        <dbReference type="ARBA" id="ARBA00022737"/>
    </source>
</evidence>
<dbReference type="FunFam" id="2.10.25.10:FF:000101">
    <property type="entry name" value="Laminin subunit beta 1"/>
    <property type="match status" value="1"/>
</dbReference>